<dbReference type="InterPro" id="IPR011856">
    <property type="entry name" value="tRNA_endonuc-like_dom_sf"/>
</dbReference>
<keyword evidence="9 13" id="KW-0233">DNA recombination</keyword>
<keyword evidence="7 13" id="KW-0378">Hydrolase</keyword>
<dbReference type="EC" id="3.1.21.10" evidence="13 14"/>
<evidence type="ECO:0000256" key="10">
    <source>
        <dbReference type="ARBA" id="ARBA00023204"/>
    </source>
</evidence>
<dbReference type="NCBIfam" id="NF002584">
    <property type="entry name" value="PRK02234.1-5"/>
    <property type="match status" value="1"/>
</dbReference>
<accession>H3NKX6</accession>
<keyword evidence="5 13" id="KW-0255">Endonuclease</keyword>
<sequence length="198" mass="22602">MIRYPMGQNPHRQPGIKALRTSQTQYGSRGMSLEERINQSNQYYLANQLAVIHKKPTPIQVVKVDYPKRSAARITEAYYRQASTTDYNGVYQGHYLDFEAKETQNKQSFPLSNLKDHQVQHMKACHDQGGLVFLLVSFKKLDQVYLLSYPALAAYLKANAKQSIPVSYFDQAAYRCPTGALPMIDYLQAVDQFLAELD</sequence>
<feature type="binding site" evidence="13">
    <location>
        <position position="84"/>
    </location>
    <ligand>
        <name>Mg(2+)</name>
        <dbReference type="ChEBI" id="CHEBI:18420"/>
    </ligand>
</feature>
<keyword evidence="6 13" id="KW-0227">DNA damage</keyword>
<gene>
    <name evidence="13" type="primary">recU</name>
    <name evidence="15" type="ORF">HMPREF9708_01515</name>
</gene>
<dbReference type="HOGENOM" id="CLU_096340_0_0_9"/>
<reference evidence="15 16" key="1">
    <citation type="submission" date="2012-01" db="EMBL/GenBank/DDBJ databases">
        <title>The Genome Sequence of Facklamia languida CCUG 37842.</title>
        <authorList>
            <consortium name="The Broad Institute Genome Sequencing Platform"/>
            <person name="Earl A."/>
            <person name="Ward D."/>
            <person name="Feldgarden M."/>
            <person name="Gevers D."/>
            <person name="Huys G."/>
            <person name="Young S.K."/>
            <person name="Zeng Q."/>
            <person name="Gargeya S."/>
            <person name="Fitzgerald M."/>
            <person name="Haas B."/>
            <person name="Abouelleil A."/>
            <person name="Alvarado L."/>
            <person name="Arachchi H.M."/>
            <person name="Berlin A."/>
            <person name="Chapman S.B."/>
            <person name="Gearin G."/>
            <person name="Goldberg J."/>
            <person name="Griggs A."/>
            <person name="Gujja S."/>
            <person name="Hansen M."/>
            <person name="Heiman D."/>
            <person name="Howarth C."/>
            <person name="Larimer J."/>
            <person name="Lui A."/>
            <person name="MacDonald P.J.P."/>
            <person name="McCowen C."/>
            <person name="Montmayeur A."/>
            <person name="Murphy C."/>
            <person name="Neiman D."/>
            <person name="Pearson M."/>
            <person name="Priest M."/>
            <person name="Roberts A."/>
            <person name="Saif S."/>
            <person name="Shea T."/>
            <person name="Sisk P."/>
            <person name="Stolte C."/>
            <person name="Sykes S."/>
            <person name="Wortman J."/>
            <person name="Nusbaum C."/>
            <person name="Birren B."/>
        </authorList>
    </citation>
    <scope>NUCLEOTIDE SEQUENCE [LARGE SCALE GENOMIC DNA]</scope>
    <source>
        <strain evidence="15 16">CCUG 37842</strain>
    </source>
</reference>
<evidence type="ECO:0000256" key="14">
    <source>
        <dbReference type="NCBIfam" id="TIGR00648"/>
    </source>
</evidence>
<feature type="site" description="Transition state stabilizer" evidence="13">
    <location>
        <position position="101"/>
    </location>
</feature>
<dbReference type="InterPro" id="IPR011335">
    <property type="entry name" value="Restrct_endonuc-II-like"/>
</dbReference>
<comment type="similarity">
    <text evidence="11 13">Belongs to the RecU family.</text>
</comment>
<dbReference type="eggNOG" id="COG3331">
    <property type="taxonomic scope" value="Bacteria"/>
</dbReference>
<keyword evidence="4 13" id="KW-0479">Metal-binding</keyword>
<evidence type="ECO:0000313" key="16">
    <source>
        <dbReference type="Proteomes" id="UP000006190"/>
    </source>
</evidence>
<evidence type="ECO:0000256" key="4">
    <source>
        <dbReference type="ARBA" id="ARBA00022723"/>
    </source>
</evidence>
<dbReference type="AlphaFoldDB" id="H3NKX6"/>
<comment type="cofactor">
    <cofactor evidence="13">
        <name>Mg(2+)</name>
        <dbReference type="ChEBI" id="CHEBI:18420"/>
    </cofactor>
    <text evidence="13">Binds 1 Mg(2+) ion per subunit.</text>
</comment>
<dbReference type="Proteomes" id="UP000006190">
    <property type="component" value="Unassembled WGS sequence"/>
</dbReference>
<dbReference type="CDD" id="cd22354">
    <property type="entry name" value="RecU-like"/>
    <property type="match status" value="1"/>
</dbReference>
<feature type="binding site" evidence="13">
    <location>
        <position position="86"/>
    </location>
    <ligand>
        <name>Mg(2+)</name>
        <dbReference type="ChEBI" id="CHEBI:18420"/>
    </ligand>
</feature>
<dbReference type="GO" id="GO:0003676">
    <property type="term" value="F:nucleic acid binding"/>
    <property type="evidence" value="ECO:0007669"/>
    <property type="project" value="InterPro"/>
</dbReference>
<dbReference type="NCBIfam" id="TIGR00648">
    <property type="entry name" value="recU"/>
    <property type="match status" value="1"/>
</dbReference>
<dbReference type="EMBL" id="AGEG01000016">
    <property type="protein sequence ID" value="EHR36254.1"/>
    <property type="molecule type" value="Genomic_DNA"/>
</dbReference>
<dbReference type="InterPro" id="IPR004612">
    <property type="entry name" value="Resolv_RecU"/>
</dbReference>
<comment type="subcellular location">
    <subcellularLocation>
        <location evidence="1 13">Cytoplasm</location>
    </subcellularLocation>
</comment>
<keyword evidence="2 13" id="KW-0963">Cytoplasm</keyword>
<dbReference type="HAMAP" id="MF_00130">
    <property type="entry name" value="RecU"/>
    <property type="match status" value="1"/>
</dbReference>
<protein>
    <recommendedName>
        <fullName evidence="12 13">Holliday junction resolvase RecU</fullName>
        <ecNumber evidence="13 14">3.1.21.10</ecNumber>
    </recommendedName>
    <alternativeName>
        <fullName evidence="13">Recombination protein U homolog</fullName>
    </alternativeName>
</protein>
<evidence type="ECO:0000256" key="1">
    <source>
        <dbReference type="ARBA" id="ARBA00004496"/>
    </source>
</evidence>
<dbReference type="GO" id="GO:0006281">
    <property type="term" value="P:DNA repair"/>
    <property type="evidence" value="ECO:0007669"/>
    <property type="project" value="UniProtKB-UniRule"/>
</dbReference>
<dbReference type="STRING" id="883113.HMPREF9708_01515"/>
<evidence type="ECO:0000256" key="12">
    <source>
        <dbReference type="ARBA" id="ARBA00029523"/>
    </source>
</evidence>
<name>H3NKX6_9LACT</name>
<dbReference type="SUPFAM" id="SSF52980">
    <property type="entry name" value="Restriction endonuclease-like"/>
    <property type="match status" value="1"/>
</dbReference>
<dbReference type="RefSeq" id="WP_006309748.1">
    <property type="nucleotide sequence ID" value="NZ_JH601133.1"/>
</dbReference>
<dbReference type="NCBIfam" id="NF002581">
    <property type="entry name" value="PRK02234.1-2"/>
    <property type="match status" value="1"/>
</dbReference>
<dbReference type="GO" id="GO:0008821">
    <property type="term" value="F:crossover junction DNA endonuclease activity"/>
    <property type="evidence" value="ECO:0007669"/>
    <property type="project" value="UniProtKB-EC"/>
</dbReference>
<dbReference type="GO" id="GO:0007059">
    <property type="term" value="P:chromosome segregation"/>
    <property type="evidence" value="ECO:0007669"/>
    <property type="project" value="UniProtKB-UniRule"/>
</dbReference>
<comment type="caution">
    <text evidence="15">The sequence shown here is derived from an EMBL/GenBank/DDBJ whole genome shotgun (WGS) entry which is preliminary data.</text>
</comment>
<keyword evidence="3 13" id="KW-0540">Nuclease</keyword>
<keyword evidence="10 13" id="KW-0234">DNA repair</keyword>
<evidence type="ECO:0000256" key="3">
    <source>
        <dbReference type="ARBA" id="ARBA00022722"/>
    </source>
</evidence>
<dbReference type="GO" id="GO:0000287">
    <property type="term" value="F:magnesium ion binding"/>
    <property type="evidence" value="ECO:0007669"/>
    <property type="project" value="UniProtKB-UniRule"/>
</dbReference>
<dbReference type="Pfam" id="PF03838">
    <property type="entry name" value="RecU"/>
    <property type="match status" value="1"/>
</dbReference>
<feature type="binding site" evidence="13">
    <location>
        <position position="118"/>
    </location>
    <ligand>
        <name>Mg(2+)</name>
        <dbReference type="ChEBI" id="CHEBI:18420"/>
    </ligand>
</feature>
<comment type="catalytic activity">
    <reaction evidence="13">
        <text>Endonucleolytic cleavage at a junction such as a reciprocal single-stranded crossover between two homologous DNA duplexes (Holliday junction).</text>
        <dbReference type="EC" id="3.1.21.10"/>
    </reaction>
</comment>
<dbReference type="Gene3D" id="3.40.1350.10">
    <property type="match status" value="1"/>
</dbReference>
<dbReference type="GO" id="GO:0005737">
    <property type="term" value="C:cytoplasm"/>
    <property type="evidence" value="ECO:0007669"/>
    <property type="project" value="UniProtKB-SubCell"/>
</dbReference>
<evidence type="ECO:0000256" key="5">
    <source>
        <dbReference type="ARBA" id="ARBA00022759"/>
    </source>
</evidence>
<evidence type="ECO:0000256" key="8">
    <source>
        <dbReference type="ARBA" id="ARBA00022842"/>
    </source>
</evidence>
<evidence type="ECO:0000256" key="2">
    <source>
        <dbReference type="ARBA" id="ARBA00022490"/>
    </source>
</evidence>
<organism evidence="15 16">
    <name type="scientific">Facklamia languida CCUG 37842</name>
    <dbReference type="NCBI Taxonomy" id="883113"/>
    <lineage>
        <taxon>Bacteria</taxon>
        <taxon>Bacillati</taxon>
        <taxon>Bacillota</taxon>
        <taxon>Bacilli</taxon>
        <taxon>Lactobacillales</taxon>
        <taxon>Aerococcaceae</taxon>
        <taxon>Facklamia</taxon>
    </lineage>
</organism>
<evidence type="ECO:0000256" key="9">
    <source>
        <dbReference type="ARBA" id="ARBA00023172"/>
    </source>
</evidence>
<feature type="binding site" evidence="13">
    <location>
        <position position="99"/>
    </location>
    <ligand>
        <name>Mg(2+)</name>
        <dbReference type="ChEBI" id="CHEBI:18420"/>
    </ligand>
</feature>
<keyword evidence="8 13" id="KW-0460">Magnesium</keyword>
<evidence type="ECO:0000256" key="6">
    <source>
        <dbReference type="ARBA" id="ARBA00022763"/>
    </source>
</evidence>
<evidence type="ECO:0000256" key="13">
    <source>
        <dbReference type="HAMAP-Rule" id="MF_00130"/>
    </source>
</evidence>
<dbReference type="PIRSF" id="PIRSF037785">
    <property type="entry name" value="RecU"/>
    <property type="match status" value="1"/>
</dbReference>
<dbReference type="OrthoDB" id="9783592at2"/>
<evidence type="ECO:0000313" key="15">
    <source>
        <dbReference type="EMBL" id="EHR36254.1"/>
    </source>
</evidence>
<dbReference type="PATRIC" id="fig|883113.3.peg.1516"/>
<keyword evidence="16" id="KW-1185">Reference proteome</keyword>
<proteinExistence type="inferred from homology"/>
<dbReference type="GO" id="GO:0006310">
    <property type="term" value="P:DNA recombination"/>
    <property type="evidence" value="ECO:0007669"/>
    <property type="project" value="UniProtKB-UniRule"/>
</dbReference>
<comment type="function">
    <text evidence="13">Endonuclease that resolves Holliday junction intermediates in genetic recombination. Cleaves mobile four-strand junctions by introducing symmetrical nicks in paired strands. Promotes annealing of linear ssDNA with homologous dsDNA. Required for DNA repair, homologous recombination and chromosome segregation.</text>
</comment>
<evidence type="ECO:0000256" key="7">
    <source>
        <dbReference type="ARBA" id="ARBA00022801"/>
    </source>
</evidence>
<evidence type="ECO:0000256" key="11">
    <source>
        <dbReference type="ARBA" id="ARBA00023447"/>
    </source>
</evidence>